<gene>
    <name evidence="2" type="ORF">SAMN05660830_00997</name>
</gene>
<evidence type="ECO:0000313" key="2">
    <source>
        <dbReference type="EMBL" id="SHI78896.1"/>
    </source>
</evidence>
<feature type="region of interest" description="Disordered" evidence="1">
    <location>
        <begin position="1"/>
        <end position="48"/>
    </location>
</feature>
<feature type="compositionally biased region" description="Basic and acidic residues" evidence="1">
    <location>
        <begin position="17"/>
        <end position="30"/>
    </location>
</feature>
<feature type="region of interest" description="Disordered" evidence="1">
    <location>
        <begin position="146"/>
        <end position="165"/>
    </location>
</feature>
<sequence length="206" mass="22259">MDITGLLDQTQKSMQDQMKEMLKKQQESLLKEQQGSIAKASLSATSASERLAEMKKEDASSVSNLFSKDAVTMSDGVAAMMKRHQSQQELQLSKLDGLASVLAVDAARSDMEAQIQERRSLIGQVSADAGVKSVEEIKQEADNQMVEQQHNMSQKERAQAAANGETISTEVSVKTGAAVPHVSTPKVSAPDIKIKAVKAPHVNIKI</sequence>
<feature type="compositionally biased region" description="Polar residues" evidence="1">
    <location>
        <begin position="7"/>
        <end position="16"/>
    </location>
</feature>
<name>A0A8G2FH81_9BACT</name>
<reference evidence="2 3" key="1">
    <citation type="submission" date="2016-11" db="EMBL/GenBank/DDBJ databases">
        <authorList>
            <person name="Varghese N."/>
            <person name="Submissions S."/>
        </authorList>
    </citation>
    <scope>NUCLEOTIDE SEQUENCE [LARGE SCALE GENOMIC DNA]</scope>
    <source>
        <strain evidence="2 3">DSM 17919</strain>
    </source>
</reference>
<evidence type="ECO:0000256" key="1">
    <source>
        <dbReference type="SAM" id="MobiDB-lite"/>
    </source>
</evidence>
<evidence type="ECO:0000313" key="3">
    <source>
        <dbReference type="Proteomes" id="UP000184001"/>
    </source>
</evidence>
<comment type="caution">
    <text evidence="2">The sequence shown here is derived from an EMBL/GenBank/DDBJ whole genome shotgun (WGS) entry which is preliminary data.</text>
</comment>
<dbReference type="RefSeq" id="WP_020002111.1">
    <property type="nucleotide sequence ID" value="NZ_CP192219.1"/>
</dbReference>
<dbReference type="Proteomes" id="UP000184001">
    <property type="component" value="Unassembled WGS sequence"/>
</dbReference>
<proteinExistence type="predicted"/>
<organism evidence="2 3">
    <name type="scientific">Halodesulfovibrio aestuarii</name>
    <dbReference type="NCBI Taxonomy" id="126333"/>
    <lineage>
        <taxon>Bacteria</taxon>
        <taxon>Pseudomonadati</taxon>
        <taxon>Thermodesulfobacteriota</taxon>
        <taxon>Desulfovibrionia</taxon>
        <taxon>Desulfovibrionales</taxon>
        <taxon>Desulfovibrionaceae</taxon>
        <taxon>Halodesulfovibrio</taxon>
    </lineage>
</organism>
<protein>
    <submittedName>
        <fullName evidence="2">Uncharacterized protein</fullName>
    </submittedName>
</protein>
<dbReference type="EMBL" id="FQZR01000002">
    <property type="protein sequence ID" value="SHI78896.1"/>
    <property type="molecule type" value="Genomic_DNA"/>
</dbReference>
<dbReference type="AlphaFoldDB" id="A0A8G2FH81"/>
<accession>A0A8G2FH81</accession>